<evidence type="ECO:0000313" key="3">
    <source>
        <dbReference type="Proteomes" id="UP001420932"/>
    </source>
</evidence>
<evidence type="ECO:0000256" key="1">
    <source>
        <dbReference type="SAM" id="MobiDB-lite"/>
    </source>
</evidence>
<evidence type="ECO:0000313" key="2">
    <source>
        <dbReference type="EMBL" id="KAK9142887.1"/>
    </source>
</evidence>
<sequence length="128" mass="14144">MLLEGETKDQSKGRRAPQNAGDNVVGEASHVLKIQEKDLRHSRAGNEGKASSQMRPAERKKNKLIKRKATRGGTSWNVEEVADDTSAPFLSGPNDQSLLANFKNHMATTIWNNMVLEFAIPKSNCMPL</sequence>
<feature type="compositionally biased region" description="Basic and acidic residues" evidence="1">
    <location>
        <begin position="1"/>
        <end position="12"/>
    </location>
</feature>
<feature type="compositionally biased region" description="Basic and acidic residues" evidence="1">
    <location>
        <begin position="33"/>
        <end position="46"/>
    </location>
</feature>
<dbReference type="Proteomes" id="UP001420932">
    <property type="component" value="Unassembled WGS sequence"/>
</dbReference>
<proteinExistence type="predicted"/>
<accession>A0AAP0JZA2</accession>
<gene>
    <name evidence="2" type="ORF">Syun_012287</name>
</gene>
<dbReference type="AlphaFoldDB" id="A0AAP0JZA2"/>
<keyword evidence="3" id="KW-1185">Reference proteome</keyword>
<protein>
    <submittedName>
        <fullName evidence="2">Uncharacterized protein</fullName>
    </submittedName>
</protein>
<reference evidence="2 3" key="1">
    <citation type="submission" date="2024-01" db="EMBL/GenBank/DDBJ databases">
        <title>Genome assemblies of Stephania.</title>
        <authorList>
            <person name="Yang L."/>
        </authorList>
    </citation>
    <scope>NUCLEOTIDE SEQUENCE [LARGE SCALE GENOMIC DNA]</scope>
    <source>
        <strain evidence="2">YNDBR</strain>
        <tissue evidence="2">Leaf</tissue>
    </source>
</reference>
<comment type="caution">
    <text evidence="2">The sequence shown here is derived from an EMBL/GenBank/DDBJ whole genome shotgun (WGS) entry which is preliminary data.</text>
</comment>
<feature type="compositionally biased region" description="Basic residues" evidence="1">
    <location>
        <begin position="58"/>
        <end position="70"/>
    </location>
</feature>
<organism evidence="2 3">
    <name type="scientific">Stephania yunnanensis</name>
    <dbReference type="NCBI Taxonomy" id="152371"/>
    <lineage>
        <taxon>Eukaryota</taxon>
        <taxon>Viridiplantae</taxon>
        <taxon>Streptophyta</taxon>
        <taxon>Embryophyta</taxon>
        <taxon>Tracheophyta</taxon>
        <taxon>Spermatophyta</taxon>
        <taxon>Magnoliopsida</taxon>
        <taxon>Ranunculales</taxon>
        <taxon>Menispermaceae</taxon>
        <taxon>Menispermoideae</taxon>
        <taxon>Cissampelideae</taxon>
        <taxon>Stephania</taxon>
    </lineage>
</organism>
<feature type="region of interest" description="Disordered" evidence="1">
    <location>
        <begin position="1"/>
        <end position="71"/>
    </location>
</feature>
<name>A0AAP0JZA2_9MAGN</name>
<dbReference type="EMBL" id="JBBNAF010000005">
    <property type="protein sequence ID" value="KAK9142887.1"/>
    <property type="molecule type" value="Genomic_DNA"/>
</dbReference>